<dbReference type="KEGG" id="stim:H1B31_09905"/>
<dbReference type="GO" id="GO:0008725">
    <property type="term" value="F:DNA-3-methyladenine glycosylase activity"/>
    <property type="evidence" value="ECO:0007669"/>
    <property type="project" value="InterPro"/>
</dbReference>
<keyword evidence="3" id="KW-1185">Reference proteome</keyword>
<dbReference type="GO" id="GO:0006284">
    <property type="term" value="P:base-excision repair"/>
    <property type="evidence" value="ECO:0007669"/>
    <property type="project" value="InterPro"/>
</dbReference>
<feature type="binding site" evidence="1">
    <location>
        <position position="22"/>
    </location>
    <ligand>
        <name>Zn(2+)</name>
        <dbReference type="ChEBI" id="CHEBI:29105"/>
    </ligand>
</feature>
<dbReference type="GO" id="GO:0046872">
    <property type="term" value="F:metal ion binding"/>
    <property type="evidence" value="ECO:0007669"/>
    <property type="project" value="UniProtKB-KW"/>
</dbReference>
<accession>A0A7G7VJ55</accession>
<reference evidence="2 3" key="1">
    <citation type="submission" date="2020-07" db="EMBL/GenBank/DDBJ databases">
        <title>Complete genome and description of Selenomonas timonensis sp. nov., a new bacterium isolated from a gingivitis subject.</title>
        <authorList>
            <person name="Antezack A."/>
        </authorList>
    </citation>
    <scope>NUCLEOTIDE SEQUENCE [LARGE SCALE GENOMIC DNA]</scope>
    <source>
        <strain evidence="2 3">Marseille-Q3039</strain>
    </source>
</reference>
<feature type="binding site" evidence="1">
    <location>
        <position position="176"/>
    </location>
    <ligand>
        <name>Zn(2+)</name>
        <dbReference type="ChEBI" id="CHEBI:29105"/>
    </ligand>
</feature>
<protein>
    <submittedName>
        <fullName evidence="2">DNA-3-methyladenine glycosylase I</fullName>
    </submittedName>
</protein>
<dbReference type="Pfam" id="PF03352">
    <property type="entry name" value="Adenine_glyco"/>
    <property type="match status" value="1"/>
</dbReference>
<sequence length="185" mass="21438">MGDELKRCSWVKLDDPIYVKYHDEEWGQPLHDDRALYELFILETFQAGLSWATILHKRENFRRAYEGFIPERVAAFNAAKVEELMQDGGFVRNRRKIEASIVNSRIFLDIVREFGSFDRYIWGFTDGKPVRESCELRTTSPLSDKVSNDLKKRGMRFVGSTCIYSTLQAIGVLAAHTDECDWSKS</sequence>
<dbReference type="EMBL" id="CP060204">
    <property type="protein sequence ID" value="QNH54148.1"/>
    <property type="molecule type" value="Genomic_DNA"/>
</dbReference>
<proteinExistence type="predicted"/>
<dbReference type="RefSeq" id="WP_185980190.1">
    <property type="nucleotide sequence ID" value="NZ_CP060204.1"/>
</dbReference>
<dbReference type="PANTHER" id="PTHR30037">
    <property type="entry name" value="DNA-3-METHYLADENINE GLYCOSYLASE 1"/>
    <property type="match status" value="1"/>
</dbReference>
<keyword evidence="1" id="KW-0479">Metal-binding</keyword>
<name>A0A7G7VJ55_9FIRM</name>
<gene>
    <name evidence="2" type="ORF">H1B31_09905</name>
</gene>
<dbReference type="InterPro" id="IPR005019">
    <property type="entry name" value="Adenine_glyco"/>
</dbReference>
<organism evidence="2 3">
    <name type="scientific">Selenomonas timonae</name>
    <dbReference type="NCBI Taxonomy" id="2754044"/>
    <lineage>
        <taxon>Bacteria</taxon>
        <taxon>Bacillati</taxon>
        <taxon>Bacillota</taxon>
        <taxon>Negativicutes</taxon>
        <taxon>Selenomonadales</taxon>
        <taxon>Selenomonadaceae</taxon>
        <taxon>Selenomonas</taxon>
    </lineage>
</organism>
<feature type="binding site" evidence="1">
    <location>
        <position position="8"/>
    </location>
    <ligand>
        <name>Zn(2+)</name>
        <dbReference type="ChEBI" id="CHEBI:29105"/>
    </ligand>
</feature>
<dbReference type="Proteomes" id="UP000515480">
    <property type="component" value="Chromosome"/>
</dbReference>
<feature type="binding site" evidence="1">
    <location>
        <position position="180"/>
    </location>
    <ligand>
        <name>Zn(2+)</name>
        <dbReference type="ChEBI" id="CHEBI:29105"/>
    </ligand>
</feature>
<dbReference type="SUPFAM" id="SSF48150">
    <property type="entry name" value="DNA-glycosylase"/>
    <property type="match status" value="1"/>
</dbReference>
<dbReference type="InterPro" id="IPR052891">
    <property type="entry name" value="DNA-3mA_glycosylase"/>
</dbReference>
<dbReference type="AlphaFoldDB" id="A0A7G7VJ55"/>
<evidence type="ECO:0000256" key="1">
    <source>
        <dbReference type="PIRSR" id="PIRSR605019-1"/>
    </source>
</evidence>
<dbReference type="PANTHER" id="PTHR30037:SF4">
    <property type="entry name" value="DNA-3-METHYLADENINE GLYCOSYLASE I"/>
    <property type="match status" value="1"/>
</dbReference>
<dbReference type="InterPro" id="IPR011257">
    <property type="entry name" value="DNA_glycosylase"/>
</dbReference>
<dbReference type="Gene3D" id="1.10.340.30">
    <property type="entry name" value="Hypothetical protein, domain 2"/>
    <property type="match status" value="1"/>
</dbReference>
<keyword evidence="1" id="KW-0862">Zinc</keyword>
<evidence type="ECO:0000313" key="3">
    <source>
        <dbReference type="Proteomes" id="UP000515480"/>
    </source>
</evidence>
<evidence type="ECO:0000313" key="2">
    <source>
        <dbReference type="EMBL" id="QNH54148.1"/>
    </source>
</evidence>